<protein>
    <submittedName>
        <fullName evidence="3">Uncharacterized protein</fullName>
    </submittedName>
</protein>
<name>A0A2S2NKZ5_SCHGA</name>
<proteinExistence type="predicted"/>
<gene>
    <name evidence="3" type="ORF">g.91520</name>
</gene>
<dbReference type="AlphaFoldDB" id="A0A2S2NKZ5"/>
<evidence type="ECO:0000256" key="1">
    <source>
        <dbReference type="SAM" id="MobiDB-lite"/>
    </source>
</evidence>
<sequence>MPRHVVPEHETLLLAAHSTRVPVSARSRPSPARRPRYFPPTPCGGPAGPSVGLLPPPPPPPAVIAPIALYPYVVYYGRRRSIRATGSAFCARAPALGPRRRRRSRRSSRSRGDDGGSNNSNSSVVVVVVLVVVVIAAAAVRRAANRGKCHRHKYNNIIISRYYNSNNND</sequence>
<dbReference type="EMBL" id="GGMR01005169">
    <property type="protein sequence ID" value="MBY17788.1"/>
    <property type="molecule type" value="Transcribed_RNA"/>
</dbReference>
<keyword evidence="2" id="KW-0472">Membrane</keyword>
<feature type="region of interest" description="Disordered" evidence="1">
    <location>
        <begin position="95"/>
        <end position="119"/>
    </location>
</feature>
<keyword evidence="2" id="KW-1133">Transmembrane helix</keyword>
<keyword evidence="2" id="KW-0812">Transmembrane</keyword>
<organism evidence="3">
    <name type="scientific">Schizaphis graminum</name>
    <name type="common">Green bug aphid</name>
    <dbReference type="NCBI Taxonomy" id="13262"/>
    <lineage>
        <taxon>Eukaryota</taxon>
        <taxon>Metazoa</taxon>
        <taxon>Ecdysozoa</taxon>
        <taxon>Arthropoda</taxon>
        <taxon>Hexapoda</taxon>
        <taxon>Insecta</taxon>
        <taxon>Pterygota</taxon>
        <taxon>Neoptera</taxon>
        <taxon>Paraneoptera</taxon>
        <taxon>Hemiptera</taxon>
        <taxon>Sternorrhyncha</taxon>
        <taxon>Aphidomorpha</taxon>
        <taxon>Aphidoidea</taxon>
        <taxon>Aphididae</taxon>
        <taxon>Aphidini</taxon>
        <taxon>Schizaphis</taxon>
    </lineage>
</organism>
<evidence type="ECO:0000313" key="3">
    <source>
        <dbReference type="EMBL" id="MBY17788.1"/>
    </source>
</evidence>
<feature type="transmembrane region" description="Helical" evidence="2">
    <location>
        <begin position="124"/>
        <end position="144"/>
    </location>
</feature>
<reference evidence="3" key="1">
    <citation type="submission" date="2018-04" db="EMBL/GenBank/DDBJ databases">
        <title>Transcriptome of Schizaphis graminum biotype I.</title>
        <authorList>
            <person name="Scully E.D."/>
            <person name="Geib S.M."/>
            <person name="Palmer N.A."/>
            <person name="Koch K."/>
            <person name="Bradshaw J."/>
            <person name="Heng-Moss T."/>
            <person name="Sarath G."/>
        </authorList>
    </citation>
    <scope>NUCLEOTIDE SEQUENCE</scope>
</reference>
<evidence type="ECO:0000256" key="2">
    <source>
        <dbReference type="SAM" id="Phobius"/>
    </source>
</evidence>
<feature type="compositionally biased region" description="Basic residues" evidence="1">
    <location>
        <begin position="98"/>
        <end position="109"/>
    </location>
</feature>
<accession>A0A2S2NKZ5</accession>